<dbReference type="GO" id="GO:0003677">
    <property type="term" value="F:DNA binding"/>
    <property type="evidence" value="ECO:0007669"/>
    <property type="project" value="InterPro"/>
</dbReference>
<dbReference type="SUPFAM" id="SSF47413">
    <property type="entry name" value="lambda repressor-like DNA-binding domains"/>
    <property type="match status" value="1"/>
</dbReference>
<feature type="transmembrane region" description="Helical" evidence="2">
    <location>
        <begin position="408"/>
        <end position="425"/>
    </location>
</feature>
<name>A0A2X0IDB9_9ACTN</name>
<sequence>MTERLGPLLRGLRNQAGLTQEELAHESGVSVSTIRRLETGRLKDHRLGTVNLLADALNASPEERRRLAATLTGVRQRDDEPELGAPVAPAEPVAPTEPATTAEQPPEPIGPAVAPARTPVPAPAPLRGELADAAEELAREVRRRLQREEEQRRVHDPFALPVRWQAAPPGLADHRANVERLTSGGVPAEGDGPPAAPLEGDLRGVAESYRAIRSGRLVILGRAGSGKSILTIRLALDLLEPPGFPDRVPVVFSLGSWDPTTTTLRDWMVDLLLRDHPHLARRVPSGASMAAALVQGDVILPVLDGFDEIAEGLRAAALEELNTALLPLVLTSRRAEFAEAAQAAGSPLVLAAAIELTDLTVDHVVDYLPRTARPAALDALAGAADRDGASPPLWHEVLEALRARRTRAATTLAAVLSTPLMVTLARTMYSDGRHRDPTELLDEQRFPTAHALEEHLLAGFVPALYRRRTAERPTGGRARRREWDAERAQRWLGYLAHHMVGGEREQQDLAWWRIGDSLPRALRVLAVVLVSTVSMILADWLVGLLTSSAALWFVMLDGLLMGPVVGVSFGLLYAVLVVRSDQPFEPARMQLRLSRRNLAAHRGPVRLTPRRLSAVLLGGFAMGAGTAAAITVERGLYLNVPLDNWAVVRATLVNMLAFGLIFGIAAGLTLALMATLEAPLDTSAAATPIGLLAANRATVSRQLLVLGPVLALAITFGGFAVCDVLQYAFGPMTWGLTVGLIVGTIGGLGGACSCAIAFTAWGQWLVLTRLWLPLTGRLPWNTIAFLDDAYRRGVLRQTGAVYQFRHLRLQHHLGHSFREQHRRRYAPARFAAPGTEG</sequence>
<feature type="transmembrane region" description="Helical" evidence="2">
    <location>
        <begin position="549"/>
        <end position="578"/>
    </location>
</feature>
<feature type="compositionally biased region" description="Low complexity" evidence="1">
    <location>
        <begin position="83"/>
        <end position="104"/>
    </location>
</feature>
<feature type="transmembrane region" description="Helical" evidence="2">
    <location>
        <begin position="734"/>
        <end position="761"/>
    </location>
</feature>
<dbReference type="InterPro" id="IPR001387">
    <property type="entry name" value="Cro/C1-type_HTH"/>
</dbReference>
<evidence type="ECO:0000313" key="5">
    <source>
        <dbReference type="EMBL" id="RAG82517.1"/>
    </source>
</evidence>
<feature type="transmembrane region" description="Helical" evidence="2">
    <location>
        <begin position="521"/>
        <end position="543"/>
    </location>
</feature>
<evidence type="ECO:0000256" key="1">
    <source>
        <dbReference type="SAM" id="MobiDB-lite"/>
    </source>
</evidence>
<dbReference type="InterPro" id="IPR027417">
    <property type="entry name" value="P-loop_NTPase"/>
</dbReference>
<keyword evidence="6" id="KW-1185">Reference proteome</keyword>
<feature type="domain" description="NACHT" evidence="3">
    <location>
        <begin position="215"/>
        <end position="309"/>
    </location>
</feature>
<dbReference type="PROSITE" id="PS50837">
    <property type="entry name" value="NACHT"/>
    <property type="match status" value="1"/>
</dbReference>
<dbReference type="EMBL" id="QKYN01000112">
    <property type="protein sequence ID" value="RAG82517.1"/>
    <property type="molecule type" value="Genomic_DNA"/>
</dbReference>
<protein>
    <submittedName>
        <fullName evidence="5">XRE family transcriptional regulator</fullName>
    </submittedName>
</protein>
<dbReference type="Gene3D" id="1.10.260.40">
    <property type="entry name" value="lambda repressor-like DNA-binding domains"/>
    <property type="match status" value="1"/>
</dbReference>
<keyword evidence="2" id="KW-0472">Membrane</keyword>
<dbReference type="CDD" id="cd00093">
    <property type="entry name" value="HTH_XRE"/>
    <property type="match status" value="1"/>
</dbReference>
<feature type="domain" description="HTH cro/C1-type" evidence="4">
    <location>
        <begin position="9"/>
        <end position="64"/>
    </location>
</feature>
<dbReference type="Proteomes" id="UP000248889">
    <property type="component" value="Unassembled WGS sequence"/>
</dbReference>
<evidence type="ECO:0000259" key="3">
    <source>
        <dbReference type="PROSITE" id="PS50837"/>
    </source>
</evidence>
<organism evidence="5 6">
    <name type="scientific">Streptacidiphilus pinicola</name>
    <dbReference type="NCBI Taxonomy" id="2219663"/>
    <lineage>
        <taxon>Bacteria</taxon>
        <taxon>Bacillati</taxon>
        <taxon>Actinomycetota</taxon>
        <taxon>Actinomycetes</taxon>
        <taxon>Kitasatosporales</taxon>
        <taxon>Streptomycetaceae</taxon>
        <taxon>Streptacidiphilus</taxon>
    </lineage>
</organism>
<evidence type="ECO:0000259" key="4">
    <source>
        <dbReference type="PROSITE" id="PS50943"/>
    </source>
</evidence>
<comment type="caution">
    <text evidence="5">The sequence shown here is derived from an EMBL/GenBank/DDBJ whole genome shotgun (WGS) entry which is preliminary data.</text>
</comment>
<dbReference type="InterPro" id="IPR010982">
    <property type="entry name" value="Lambda_DNA-bd_dom_sf"/>
</dbReference>
<dbReference type="PROSITE" id="PS50943">
    <property type="entry name" value="HTH_CROC1"/>
    <property type="match status" value="1"/>
</dbReference>
<keyword evidence="2" id="KW-1133">Transmembrane helix</keyword>
<dbReference type="OrthoDB" id="3851116at2"/>
<proteinExistence type="predicted"/>
<dbReference type="AlphaFoldDB" id="A0A2X0IDB9"/>
<gene>
    <name evidence="5" type="ORF">DN069_27080</name>
</gene>
<evidence type="ECO:0000256" key="2">
    <source>
        <dbReference type="SAM" id="Phobius"/>
    </source>
</evidence>
<evidence type="ECO:0000313" key="6">
    <source>
        <dbReference type="Proteomes" id="UP000248889"/>
    </source>
</evidence>
<reference evidence="5 6" key="1">
    <citation type="submission" date="2018-06" db="EMBL/GenBank/DDBJ databases">
        <title>Streptacidiphilus pinicola sp. nov., isolated from pine grove soil.</title>
        <authorList>
            <person name="Roh S.G."/>
            <person name="Park S."/>
            <person name="Kim M.-K."/>
            <person name="Yun B.-R."/>
            <person name="Park J."/>
            <person name="Kim M.J."/>
            <person name="Kim Y.S."/>
            <person name="Kim S.B."/>
        </authorList>
    </citation>
    <scope>NUCLEOTIDE SEQUENCE [LARGE SCALE GENOMIC DNA]</scope>
    <source>
        <strain evidence="5 6">MMS16-CNU450</strain>
    </source>
</reference>
<accession>A0A2X0IDB9</accession>
<keyword evidence="2" id="KW-0812">Transmembrane</keyword>
<feature type="transmembrane region" description="Helical" evidence="2">
    <location>
        <begin position="652"/>
        <end position="673"/>
    </location>
</feature>
<dbReference type="Pfam" id="PF13560">
    <property type="entry name" value="HTH_31"/>
    <property type="match status" value="1"/>
</dbReference>
<feature type="transmembrane region" description="Helical" evidence="2">
    <location>
        <begin position="703"/>
        <end position="728"/>
    </location>
</feature>
<dbReference type="RefSeq" id="WP_111505248.1">
    <property type="nucleotide sequence ID" value="NZ_QKYN01000112.1"/>
</dbReference>
<feature type="transmembrane region" description="Helical" evidence="2">
    <location>
        <begin position="612"/>
        <end position="632"/>
    </location>
</feature>
<dbReference type="Gene3D" id="3.40.50.300">
    <property type="entry name" value="P-loop containing nucleotide triphosphate hydrolases"/>
    <property type="match status" value="1"/>
</dbReference>
<dbReference type="SUPFAM" id="SSF52540">
    <property type="entry name" value="P-loop containing nucleoside triphosphate hydrolases"/>
    <property type="match status" value="1"/>
</dbReference>
<dbReference type="Pfam" id="PF05729">
    <property type="entry name" value="NACHT"/>
    <property type="match status" value="1"/>
</dbReference>
<dbReference type="InterPro" id="IPR007111">
    <property type="entry name" value="NACHT_NTPase"/>
</dbReference>
<feature type="region of interest" description="Disordered" evidence="1">
    <location>
        <begin position="71"/>
        <end position="121"/>
    </location>
</feature>
<dbReference type="SMART" id="SM00530">
    <property type="entry name" value="HTH_XRE"/>
    <property type="match status" value="1"/>
</dbReference>